<evidence type="ECO:0000256" key="1">
    <source>
        <dbReference type="SAM" id="Phobius"/>
    </source>
</evidence>
<evidence type="ECO:0000313" key="2">
    <source>
        <dbReference type="EMBL" id="GGD19694.1"/>
    </source>
</evidence>
<evidence type="ECO:0008006" key="4">
    <source>
        <dbReference type="Google" id="ProtNLM"/>
    </source>
</evidence>
<name>A0A917DAV1_9FLAO</name>
<sequence>MNEEKLCINCQKPLKGKFCYDCGEKIVEDNDFSLKMIIQQFIDGFTNVDSKFLKSFYYLLFKPGKLSLNFINGHRIPFMKPFQLFIVINILFFFFLGDADIFRIPAKWFFTDGINVESKISENFSFDLLKQKYDSESLTNSKLFIFILLPFYSIIFWLIHIKKKILFGKHFIFAIHYLSFFMLFSVSLVITPKEIWTPRVTQLVLFTVNFFYLFSAMRKFYNESIKVTIFKSLICVLLCFGLIFLYRDLVSHITFKML</sequence>
<dbReference type="EMBL" id="BMFG01000002">
    <property type="protein sequence ID" value="GGD19694.1"/>
    <property type="molecule type" value="Genomic_DNA"/>
</dbReference>
<dbReference type="RefSeq" id="WP_188361217.1">
    <property type="nucleotide sequence ID" value="NZ_BMFG01000002.1"/>
</dbReference>
<dbReference type="Pfam" id="PF12412">
    <property type="entry name" value="DUF3667"/>
    <property type="match status" value="1"/>
</dbReference>
<keyword evidence="1" id="KW-0472">Membrane</keyword>
<reference evidence="2" key="1">
    <citation type="journal article" date="2014" name="Int. J. Syst. Evol. Microbiol.">
        <title>Complete genome sequence of Corynebacterium casei LMG S-19264T (=DSM 44701T), isolated from a smear-ripened cheese.</title>
        <authorList>
            <consortium name="US DOE Joint Genome Institute (JGI-PGF)"/>
            <person name="Walter F."/>
            <person name="Albersmeier A."/>
            <person name="Kalinowski J."/>
            <person name="Ruckert C."/>
        </authorList>
    </citation>
    <scope>NUCLEOTIDE SEQUENCE</scope>
    <source>
        <strain evidence="2">CGMCC 1.12506</strain>
    </source>
</reference>
<evidence type="ECO:0000313" key="3">
    <source>
        <dbReference type="Proteomes" id="UP000625735"/>
    </source>
</evidence>
<dbReference type="Proteomes" id="UP000625735">
    <property type="component" value="Unassembled WGS sequence"/>
</dbReference>
<proteinExistence type="predicted"/>
<feature type="transmembrane region" description="Helical" evidence="1">
    <location>
        <begin position="143"/>
        <end position="159"/>
    </location>
</feature>
<organism evidence="2 3">
    <name type="scientific">Flavobacterium orientale</name>
    <dbReference type="NCBI Taxonomy" id="1756020"/>
    <lineage>
        <taxon>Bacteria</taxon>
        <taxon>Pseudomonadati</taxon>
        <taxon>Bacteroidota</taxon>
        <taxon>Flavobacteriia</taxon>
        <taxon>Flavobacteriales</taxon>
        <taxon>Flavobacteriaceae</taxon>
        <taxon>Flavobacterium</taxon>
    </lineage>
</organism>
<feature type="transmembrane region" description="Helical" evidence="1">
    <location>
        <begin position="227"/>
        <end position="246"/>
    </location>
</feature>
<keyword evidence="1" id="KW-1133">Transmembrane helix</keyword>
<feature type="transmembrane region" description="Helical" evidence="1">
    <location>
        <begin position="196"/>
        <end position="215"/>
    </location>
</feature>
<gene>
    <name evidence="2" type="ORF">GCM10011343_07780</name>
</gene>
<dbReference type="InterPro" id="IPR022134">
    <property type="entry name" value="DUF3667"/>
</dbReference>
<comment type="caution">
    <text evidence="2">The sequence shown here is derived from an EMBL/GenBank/DDBJ whole genome shotgun (WGS) entry which is preliminary data.</text>
</comment>
<reference evidence="2" key="2">
    <citation type="submission" date="2020-09" db="EMBL/GenBank/DDBJ databases">
        <authorList>
            <person name="Sun Q."/>
            <person name="Zhou Y."/>
        </authorList>
    </citation>
    <scope>NUCLEOTIDE SEQUENCE</scope>
    <source>
        <strain evidence="2">CGMCC 1.12506</strain>
    </source>
</reference>
<protein>
    <recommendedName>
        <fullName evidence="4">DUF3667 domain-containing protein</fullName>
    </recommendedName>
</protein>
<keyword evidence="3" id="KW-1185">Reference proteome</keyword>
<keyword evidence="1" id="KW-0812">Transmembrane</keyword>
<accession>A0A917DAV1</accession>
<dbReference type="AlphaFoldDB" id="A0A917DAV1"/>
<feature type="transmembrane region" description="Helical" evidence="1">
    <location>
        <begin position="82"/>
        <end position="102"/>
    </location>
</feature>
<feature type="transmembrane region" description="Helical" evidence="1">
    <location>
        <begin position="171"/>
        <end position="190"/>
    </location>
</feature>